<dbReference type="InterPro" id="IPR019251">
    <property type="entry name" value="DUF2231_TM"/>
</dbReference>
<evidence type="ECO:0000313" key="6">
    <source>
        <dbReference type="Proteomes" id="UP000198337"/>
    </source>
</evidence>
<evidence type="ECO:0000259" key="2">
    <source>
        <dbReference type="Pfam" id="PF07635"/>
    </source>
</evidence>
<sequence>MLLEIQIGHLHPLLVHLPIGIILLAFLLEIYSRFKPNKSFRESIEFTLFVAVVSALLSLATGWLLGEEGGYEEQALFLHRWMAVSFTVATILLYLVKRSTNLKLQKLYLPLFFVVLICIGVTGHFGGNMTHGEDYLFMEEDKEIVITNIQEAQVYAHIVQPILDGKCVSCHNSKKAKGGLIMDSPADLLKGGDNGILFDTNTNNGTSLFFERIHLPLENEEHMPPKGKVQLTDNEKDILVWWIAHGNCFDCQVKQLPAKERIASILNTLEQDTSAVAILSSKAEKVPKEWLTEIRGMGISVQTLSAHNPLLQVSMSGLDTITKNHLKSLKQYAANVIELDLGFTNFNDGLMAQIKPFKNLIKLKLQGTHITDAIGDDLKEFELLESLNLYGTGVTDKVFQHLTDIKSLKNVYLWKTSVSNEGIAQFQAKHPKTNVQLLDGELFRATVLDPPVIKGESNFFKDSLAITIESLFDDASIYYTLDGSLPTEKSHKYKDYLMLSNTAKIRAIAIKEDWKPSSIAESTFIKNNIEYEQVSLLTQPNEKYAGQKGVTLMDQKRGSINFVDGNWLGFEGKHLKTIIELKELSPISKVSVGALSAPSSWIFYPTAFTISISNDGVNYKKVGKKNMGMESPNAEVKLTFFELGLEPVEAKFVKLEIQSPLKNPSWHTEPGGKSWIFIDEIVLN</sequence>
<dbReference type="SUPFAM" id="SSF52047">
    <property type="entry name" value="RNI-like"/>
    <property type="match status" value="1"/>
</dbReference>
<comment type="caution">
    <text evidence="5">The sequence shown here is derived from an EMBL/GenBank/DDBJ whole genome shotgun (WGS) entry which is preliminary data.</text>
</comment>
<dbReference type="SUPFAM" id="SSF49785">
    <property type="entry name" value="Galactose-binding domain-like"/>
    <property type="match status" value="1"/>
</dbReference>
<proteinExistence type="predicted"/>
<dbReference type="Pfam" id="PF13290">
    <property type="entry name" value="CHB_HEX_C_1"/>
    <property type="match status" value="1"/>
</dbReference>
<feature type="transmembrane region" description="Helical" evidence="1">
    <location>
        <begin position="43"/>
        <end position="65"/>
    </location>
</feature>
<dbReference type="Pfam" id="PF09990">
    <property type="entry name" value="DUF2231"/>
    <property type="match status" value="1"/>
</dbReference>
<dbReference type="InterPro" id="IPR008979">
    <property type="entry name" value="Galactose-bd-like_sf"/>
</dbReference>
<dbReference type="Gene3D" id="3.80.10.10">
    <property type="entry name" value="Ribonuclease Inhibitor"/>
    <property type="match status" value="1"/>
</dbReference>
<feature type="transmembrane region" description="Helical" evidence="1">
    <location>
        <begin position="108"/>
        <end position="127"/>
    </location>
</feature>
<accession>A0ABY1SDL2</accession>
<feature type="domain" description="GH29D-like beta-sandwich" evidence="4">
    <location>
        <begin position="459"/>
        <end position="518"/>
    </location>
</feature>
<dbReference type="EMBL" id="FZNV01000001">
    <property type="protein sequence ID" value="SNR27827.1"/>
    <property type="molecule type" value="Genomic_DNA"/>
</dbReference>
<dbReference type="Proteomes" id="UP000198337">
    <property type="component" value="Unassembled WGS sequence"/>
</dbReference>
<evidence type="ECO:0000313" key="5">
    <source>
        <dbReference type="EMBL" id="SNR27827.1"/>
    </source>
</evidence>
<evidence type="ECO:0000259" key="4">
    <source>
        <dbReference type="Pfam" id="PF13290"/>
    </source>
</evidence>
<dbReference type="InterPro" id="IPR011429">
    <property type="entry name" value="Cyt_c_Planctomycete-type"/>
</dbReference>
<feature type="domain" description="Cytochrome C Planctomycete-type" evidence="2">
    <location>
        <begin position="167"/>
        <end position="227"/>
    </location>
</feature>
<dbReference type="InterPro" id="IPR059177">
    <property type="entry name" value="GH29D-like_dom"/>
</dbReference>
<protein>
    <submittedName>
        <fullName evidence="5">Uncharacterized membrane protein</fullName>
    </submittedName>
</protein>
<dbReference type="InterPro" id="IPR032675">
    <property type="entry name" value="LRR_dom_sf"/>
</dbReference>
<organism evidence="5 6">
    <name type="scientific">Maribacter sedimenticola</name>
    <dbReference type="NCBI Taxonomy" id="228956"/>
    <lineage>
        <taxon>Bacteria</taxon>
        <taxon>Pseudomonadati</taxon>
        <taxon>Bacteroidota</taxon>
        <taxon>Flavobacteriia</taxon>
        <taxon>Flavobacteriales</taxon>
        <taxon>Flavobacteriaceae</taxon>
        <taxon>Maribacter</taxon>
    </lineage>
</organism>
<evidence type="ECO:0000256" key="1">
    <source>
        <dbReference type="SAM" id="Phobius"/>
    </source>
</evidence>
<keyword evidence="1" id="KW-1133">Transmembrane helix</keyword>
<keyword evidence="1" id="KW-0472">Membrane</keyword>
<gene>
    <name evidence="5" type="ORF">SAMN04488009_0701</name>
</gene>
<name>A0ABY1SDL2_9FLAO</name>
<keyword evidence="6" id="KW-1185">Reference proteome</keyword>
<feature type="transmembrane region" description="Helical" evidence="1">
    <location>
        <begin position="12"/>
        <end position="31"/>
    </location>
</feature>
<keyword evidence="1" id="KW-0812">Transmembrane</keyword>
<reference evidence="5 6" key="1">
    <citation type="submission" date="2017-06" db="EMBL/GenBank/DDBJ databases">
        <authorList>
            <person name="Varghese N."/>
            <person name="Submissions S."/>
        </authorList>
    </citation>
    <scope>NUCLEOTIDE SEQUENCE [LARGE SCALE GENOMIC DNA]</scope>
    <source>
        <strain evidence="5 6">DSM 19840</strain>
    </source>
</reference>
<evidence type="ECO:0000259" key="3">
    <source>
        <dbReference type="Pfam" id="PF09990"/>
    </source>
</evidence>
<dbReference type="Gene3D" id="2.60.120.260">
    <property type="entry name" value="Galactose-binding domain-like"/>
    <property type="match status" value="1"/>
</dbReference>
<feature type="transmembrane region" description="Helical" evidence="1">
    <location>
        <begin position="77"/>
        <end position="96"/>
    </location>
</feature>
<dbReference type="Pfam" id="PF07635">
    <property type="entry name" value="PSCyt1"/>
    <property type="match status" value="1"/>
</dbReference>
<feature type="domain" description="DUF2231" evidence="3">
    <location>
        <begin position="10"/>
        <end position="130"/>
    </location>
</feature>